<reference evidence="8 9" key="1">
    <citation type="submission" date="2015-07" db="EMBL/GenBank/DDBJ databases">
        <title>Genome sequencing of Kibdelosporangium phytohabitans.</title>
        <authorList>
            <person name="Qin S."/>
            <person name="Xing K."/>
        </authorList>
    </citation>
    <scope>NUCLEOTIDE SEQUENCE [LARGE SCALE GENOMIC DNA]</scope>
    <source>
        <strain evidence="8 9">KLBMP1111</strain>
    </source>
</reference>
<evidence type="ECO:0000256" key="6">
    <source>
        <dbReference type="SAM" id="Phobius"/>
    </source>
</evidence>
<evidence type="ECO:0000256" key="5">
    <source>
        <dbReference type="ARBA" id="ARBA00023136"/>
    </source>
</evidence>
<evidence type="ECO:0000256" key="4">
    <source>
        <dbReference type="ARBA" id="ARBA00022989"/>
    </source>
</evidence>
<proteinExistence type="inferred from homology"/>
<dbReference type="STRING" id="860235.AOZ06_23550"/>
<evidence type="ECO:0000256" key="2">
    <source>
        <dbReference type="ARBA" id="ARBA00007362"/>
    </source>
</evidence>
<dbReference type="Gene3D" id="1.10.3730.20">
    <property type="match status" value="1"/>
</dbReference>
<name>A0A0N9I4G0_9PSEU</name>
<dbReference type="GO" id="GO:0016020">
    <property type="term" value="C:membrane"/>
    <property type="evidence" value="ECO:0007669"/>
    <property type="project" value="UniProtKB-SubCell"/>
</dbReference>
<dbReference type="InterPro" id="IPR000620">
    <property type="entry name" value="EamA_dom"/>
</dbReference>
<dbReference type="PANTHER" id="PTHR32322:SF2">
    <property type="entry name" value="EAMA DOMAIN-CONTAINING PROTEIN"/>
    <property type="match status" value="1"/>
</dbReference>
<evidence type="ECO:0000313" key="9">
    <source>
        <dbReference type="Proteomes" id="UP000063699"/>
    </source>
</evidence>
<dbReference type="AlphaFoldDB" id="A0A0N9I4G0"/>
<evidence type="ECO:0000259" key="7">
    <source>
        <dbReference type="Pfam" id="PF00892"/>
    </source>
</evidence>
<feature type="transmembrane region" description="Helical" evidence="6">
    <location>
        <begin position="141"/>
        <end position="160"/>
    </location>
</feature>
<feature type="transmembrane region" description="Helical" evidence="6">
    <location>
        <begin position="113"/>
        <end position="135"/>
    </location>
</feature>
<evidence type="ECO:0000256" key="3">
    <source>
        <dbReference type="ARBA" id="ARBA00022692"/>
    </source>
</evidence>
<dbReference type="PANTHER" id="PTHR32322">
    <property type="entry name" value="INNER MEMBRANE TRANSPORTER"/>
    <property type="match status" value="1"/>
</dbReference>
<protein>
    <recommendedName>
        <fullName evidence="7">EamA domain-containing protein</fullName>
    </recommendedName>
</protein>
<keyword evidence="9" id="KW-1185">Reference proteome</keyword>
<gene>
    <name evidence="8" type="ORF">AOZ06_23550</name>
</gene>
<feature type="transmembrane region" description="Helical" evidence="6">
    <location>
        <begin position="89"/>
        <end position="108"/>
    </location>
</feature>
<dbReference type="SUPFAM" id="SSF103481">
    <property type="entry name" value="Multidrug resistance efflux transporter EmrE"/>
    <property type="match status" value="1"/>
</dbReference>
<dbReference type="RefSeq" id="WP_054291387.1">
    <property type="nucleotide sequence ID" value="NZ_CP012752.1"/>
</dbReference>
<sequence>MGFIGVLLLVLPSGLNGPVALIGLVLLVAAAMSEAVARSSRLRLRHPPDVLTTAALQMLVAGGLLAVAAVVAGEPCHPGEWSTDSLPGLLYLIGPGSLVACVSLVWLLGNVPVWLATTYACANPAVALLLGWFLLDESLPATTIAGAALVVLSVVVVTAADKSHSSS</sequence>
<comment type="subcellular location">
    <subcellularLocation>
        <location evidence="1">Membrane</location>
        <topology evidence="1">Multi-pass membrane protein</topology>
    </subcellularLocation>
</comment>
<accession>A0A0N9I4G0</accession>
<dbReference type="InterPro" id="IPR037185">
    <property type="entry name" value="EmrE-like"/>
</dbReference>
<keyword evidence="3 6" id="KW-0812">Transmembrane</keyword>
<evidence type="ECO:0000256" key="1">
    <source>
        <dbReference type="ARBA" id="ARBA00004141"/>
    </source>
</evidence>
<keyword evidence="4 6" id="KW-1133">Transmembrane helix</keyword>
<dbReference type="KEGG" id="kphy:AOZ06_23550"/>
<dbReference type="OrthoDB" id="9812547at2"/>
<evidence type="ECO:0000313" key="8">
    <source>
        <dbReference type="EMBL" id="ALG09483.1"/>
    </source>
</evidence>
<comment type="similarity">
    <text evidence="2">Belongs to the EamA transporter family.</text>
</comment>
<organism evidence="8 9">
    <name type="scientific">Kibdelosporangium phytohabitans</name>
    <dbReference type="NCBI Taxonomy" id="860235"/>
    <lineage>
        <taxon>Bacteria</taxon>
        <taxon>Bacillati</taxon>
        <taxon>Actinomycetota</taxon>
        <taxon>Actinomycetes</taxon>
        <taxon>Pseudonocardiales</taxon>
        <taxon>Pseudonocardiaceae</taxon>
        <taxon>Kibdelosporangium</taxon>
    </lineage>
</organism>
<keyword evidence="5 6" id="KW-0472">Membrane</keyword>
<feature type="domain" description="EamA" evidence="7">
    <location>
        <begin position="22"/>
        <end position="158"/>
    </location>
</feature>
<dbReference type="Proteomes" id="UP000063699">
    <property type="component" value="Chromosome"/>
</dbReference>
<dbReference type="Pfam" id="PF00892">
    <property type="entry name" value="EamA"/>
    <property type="match status" value="1"/>
</dbReference>
<dbReference type="InterPro" id="IPR050638">
    <property type="entry name" value="AA-Vitamin_Transporters"/>
</dbReference>
<feature type="transmembrane region" description="Helical" evidence="6">
    <location>
        <begin position="50"/>
        <end position="69"/>
    </location>
</feature>
<dbReference type="EMBL" id="CP012752">
    <property type="protein sequence ID" value="ALG09483.1"/>
    <property type="molecule type" value="Genomic_DNA"/>
</dbReference>
<feature type="transmembrane region" description="Helical" evidence="6">
    <location>
        <begin position="6"/>
        <end position="29"/>
    </location>
</feature>